<keyword evidence="4" id="KW-1185">Reference proteome</keyword>
<dbReference type="AlphaFoldDB" id="A0A372EGE2"/>
<evidence type="ECO:0000259" key="2">
    <source>
        <dbReference type="Pfam" id="PF07331"/>
    </source>
</evidence>
<reference evidence="3 4" key="1">
    <citation type="submission" date="2018-08" db="EMBL/GenBank/DDBJ databases">
        <title>Hydrogenophaga sp. LA-38 isolated from sludge.</title>
        <authorList>
            <person name="Im W.-T."/>
        </authorList>
    </citation>
    <scope>NUCLEOTIDE SEQUENCE [LARGE SCALE GENOMIC DNA]</scope>
    <source>
        <strain evidence="3 4">LA-38</strain>
    </source>
</reference>
<dbReference type="EMBL" id="QVLS01000011">
    <property type="protein sequence ID" value="RFP77472.1"/>
    <property type="molecule type" value="Genomic_DNA"/>
</dbReference>
<organism evidence="3 4">
    <name type="scientific">Hydrogenophaga borbori</name>
    <dbReference type="NCBI Taxonomy" id="2294117"/>
    <lineage>
        <taxon>Bacteria</taxon>
        <taxon>Pseudomonadati</taxon>
        <taxon>Pseudomonadota</taxon>
        <taxon>Betaproteobacteria</taxon>
        <taxon>Burkholderiales</taxon>
        <taxon>Comamonadaceae</taxon>
        <taxon>Hydrogenophaga</taxon>
    </lineage>
</organism>
<keyword evidence="1" id="KW-1133">Transmembrane helix</keyword>
<name>A0A372EGE2_9BURK</name>
<accession>A0A372EGE2</accession>
<evidence type="ECO:0000313" key="3">
    <source>
        <dbReference type="EMBL" id="RFP77472.1"/>
    </source>
</evidence>
<sequence>MSLPGAVARSLSVVLGLMAGAIALNLPALVNGTELAAHWYESAGAFPLLAAGLILLGALAHLLRLRQRGDAALGDEEVETGEGRLGVALAGLALFVLLVPAVLLLGFAPGVALFLLAACRGAGLPWRASALFAVIAATVLQLVFVELFHVWFPEPWVEPWITGWLA</sequence>
<feature type="transmembrane region" description="Helical" evidence="1">
    <location>
        <begin position="85"/>
        <end position="118"/>
    </location>
</feature>
<dbReference type="Proteomes" id="UP000261931">
    <property type="component" value="Unassembled WGS sequence"/>
</dbReference>
<feature type="transmembrane region" description="Helical" evidence="1">
    <location>
        <begin position="42"/>
        <end position="65"/>
    </location>
</feature>
<comment type="caution">
    <text evidence="3">The sequence shown here is derived from an EMBL/GenBank/DDBJ whole genome shotgun (WGS) entry which is preliminary data.</text>
</comment>
<dbReference type="RefSeq" id="WP_116960313.1">
    <property type="nucleotide sequence ID" value="NZ_QVLS01000011.1"/>
</dbReference>
<feature type="transmembrane region" description="Helical" evidence="1">
    <location>
        <begin position="130"/>
        <end position="152"/>
    </location>
</feature>
<keyword evidence="1" id="KW-0472">Membrane</keyword>
<keyword evidence="1" id="KW-0812">Transmembrane</keyword>
<feature type="transmembrane region" description="Helical" evidence="1">
    <location>
        <begin position="6"/>
        <end position="30"/>
    </location>
</feature>
<protein>
    <recommendedName>
        <fullName evidence="2">DUF1468 domain-containing protein</fullName>
    </recommendedName>
</protein>
<feature type="domain" description="DUF1468" evidence="2">
    <location>
        <begin position="22"/>
        <end position="153"/>
    </location>
</feature>
<gene>
    <name evidence="3" type="ORF">DY262_17120</name>
</gene>
<dbReference type="InterPro" id="IPR009936">
    <property type="entry name" value="DUF1468"/>
</dbReference>
<evidence type="ECO:0000256" key="1">
    <source>
        <dbReference type="SAM" id="Phobius"/>
    </source>
</evidence>
<evidence type="ECO:0000313" key="4">
    <source>
        <dbReference type="Proteomes" id="UP000261931"/>
    </source>
</evidence>
<proteinExistence type="predicted"/>
<dbReference type="Pfam" id="PF07331">
    <property type="entry name" value="TctB"/>
    <property type="match status" value="1"/>
</dbReference>